<keyword evidence="4" id="KW-1185">Reference proteome</keyword>
<reference evidence="3" key="1">
    <citation type="journal article" date="2018" name="DNA Res.">
        <title>Multiple hybrid de novo genome assembly of finger millet, an orphan allotetraploid crop.</title>
        <authorList>
            <person name="Hatakeyama M."/>
            <person name="Aluri S."/>
            <person name="Balachadran M.T."/>
            <person name="Sivarajan S.R."/>
            <person name="Patrignani A."/>
            <person name="Gruter S."/>
            <person name="Poveda L."/>
            <person name="Shimizu-Inatsugi R."/>
            <person name="Baeten J."/>
            <person name="Francoijs K.J."/>
            <person name="Nataraja K.N."/>
            <person name="Reddy Y.A.N."/>
            <person name="Phadnis S."/>
            <person name="Ravikumar R.L."/>
            <person name="Schlapbach R."/>
            <person name="Sreeman S.M."/>
            <person name="Shimizu K.K."/>
        </authorList>
    </citation>
    <scope>NUCLEOTIDE SEQUENCE</scope>
</reference>
<feature type="region of interest" description="Disordered" evidence="1">
    <location>
        <begin position="1"/>
        <end position="20"/>
    </location>
</feature>
<gene>
    <name evidence="3" type="primary">ga13138</name>
    <name evidence="3" type="ORF">PR202_ga13138</name>
</gene>
<protein>
    <submittedName>
        <fullName evidence="3">Uncharacterized protein</fullName>
    </submittedName>
</protein>
<name>A0AAV5CE19_ELECO</name>
<keyword evidence="2" id="KW-0812">Transmembrane</keyword>
<dbReference type="AlphaFoldDB" id="A0AAV5CE19"/>
<feature type="transmembrane region" description="Helical" evidence="2">
    <location>
        <begin position="169"/>
        <end position="187"/>
    </location>
</feature>
<reference evidence="3" key="2">
    <citation type="submission" date="2021-12" db="EMBL/GenBank/DDBJ databases">
        <title>Resequencing data analysis of finger millet.</title>
        <authorList>
            <person name="Hatakeyama M."/>
            <person name="Aluri S."/>
            <person name="Balachadran M.T."/>
            <person name="Sivarajan S.R."/>
            <person name="Poveda L."/>
            <person name="Shimizu-Inatsugi R."/>
            <person name="Schlapbach R."/>
            <person name="Sreeman S.M."/>
            <person name="Shimizu K.K."/>
        </authorList>
    </citation>
    <scope>NUCLEOTIDE SEQUENCE</scope>
</reference>
<sequence>MECIPRLQSRHSPQAQLDSPHRTVPAARHLSSSAVYVQGPALSSEPSPLSPLHAHAQSASAKAKRYHWRPQNASLSGEDERCILLVSSSLGSLFHSTTGAYTNPILLYQSLFFVSESVDCSPVGLIVGARPGSVSAAMEPLEVAITIIFDALLLVFMVKLFFAMFQMKLVVILFYLVILLFAMAFSGRAPSSF</sequence>
<organism evidence="3 4">
    <name type="scientific">Eleusine coracana subsp. coracana</name>
    <dbReference type="NCBI Taxonomy" id="191504"/>
    <lineage>
        <taxon>Eukaryota</taxon>
        <taxon>Viridiplantae</taxon>
        <taxon>Streptophyta</taxon>
        <taxon>Embryophyta</taxon>
        <taxon>Tracheophyta</taxon>
        <taxon>Spermatophyta</taxon>
        <taxon>Magnoliopsida</taxon>
        <taxon>Liliopsida</taxon>
        <taxon>Poales</taxon>
        <taxon>Poaceae</taxon>
        <taxon>PACMAD clade</taxon>
        <taxon>Chloridoideae</taxon>
        <taxon>Cynodonteae</taxon>
        <taxon>Eleusininae</taxon>
        <taxon>Eleusine</taxon>
    </lineage>
</organism>
<evidence type="ECO:0000313" key="4">
    <source>
        <dbReference type="Proteomes" id="UP001054889"/>
    </source>
</evidence>
<evidence type="ECO:0000256" key="1">
    <source>
        <dbReference type="SAM" id="MobiDB-lite"/>
    </source>
</evidence>
<evidence type="ECO:0000256" key="2">
    <source>
        <dbReference type="SAM" id="Phobius"/>
    </source>
</evidence>
<proteinExistence type="predicted"/>
<keyword evidence="2" id="KW-0472">Membrane</keyword>
<feature type="transmembrane region" description="Helical" evidence="2">
    <location>
        <begin position="143"/>
        <end position="162"/>
    </location>
</feature>
<comment type="caution">
    <text evidence="3">The sequence shown here is derived from an EMBL/GenBank/DDBJ whole genome shotgun (WGS) entry which is preliminary data.</text>
</comment>
<accession>A0AAV5CE19</accession>
<evidence type="ECO:0000313" key="3">
    <source>
        <dbReference type="EMBL" id="GJM96316.1"/>
    </source>
</evidence>
<keyword evidence="2" id="KW-1133">Transmembrane helix</keyword>
<dbReference type="EMBL" id="BQKI01000006">
    <property type="protein sequence ID" value="GJM96316.1"/>
    <property type="molecule type" value="Genomic_DNA"/>
</dbReference>
<dbReference type="Proteomes" id="UP001054889">
    <property type="component" value="Unassembled WGS sequence"/>
</dbReference>